<protein>
    <submittedName>
        <fullName evidence="1">Uncharacterized protein</fullName>
    </submittedName>
</protein>
<proteinExistence type="predicted"/>
<evidence type="ECO:0000313" key="1">
    <source>
        <dbReference type="EMBL" id="SAL83161.1"/>
    </source>
</evidence>
<evidence type="ECO:0000313" key="2">
    <source>
        <dbReference type="Proteomes" id="UP000054770"/>
    </source>
</evidence>
<sequence>MHTYITQAALDITACRVPFRIFEKHRKPAPTIAQYLFEDLEERLIGSKGVLSLGPLGLRKIPGVDLSHSVGKGESSSLYRTREMS</sequence>
<accession>A0A158KRV0</accession>
<name>A0A158KRV0_9BURK</name>
<reference evidence="1" key="1">
    <citation type="submission" date="2016-01" db="EMBL/GenBank/DDBJ databases">
        <authorList>
            <person name="Peeters C."/>
        </authorList>
    </citation>
    <scope>NUCLEOTIDE SEQUENCE [LARGE SCALE GENOMIC DNA]</scope>
    <source>
        <strain evidence="1">LMG 22940</strain>
    </source>
</reference>
<dbReference type="Proteomes" id="UP000054770">
    <property type="component" value="Unassembled WGS sequence"/>
</dbReference>
<dbReference type="AlphaFoldDB" id="A0A158KRV0"/>
<keyword evidence="2" id="KW-1185">Reference proteome</keyword>
<organism evidence="1 2">
    <name type="scientific">Caballeronia choica</name>
    <dbReference type="NCBI Taxonomy" id="326476"/>
    <lineage>
        <taxon>Bacteria</taxon>
        <taxon>Pseudomonadati</taxon>
        <taxon>Pseudomonadota</taxon>
        <taxon>Betaproteobacteria</taxon>
        <taxon>Burkholderiales</taxon>
        <taxon>Burkholderiaceae</taxon>
        <taxon>Caballeronia</taxon>
    </lineage>
</organism>
<comment type="caution">
    <text evidence="1">The sequence shown here is derived from an EMBL/GenBank/DDBJ whole genome shotgun (WGS) entry which is preliminary data.</text>
</comment>
<dbReference type="EMBL" id="FCON02000133">
    <property type="protein sequence ID" value="SAL83161.1"/>
    <property type="molecule type" value="Genomic_DNA"/>
</dbReference>
<gene>
    <name evidence="1" type="ORF">AWB68_06799</name>
</gene>